<dbReference type="AlphaFoldDB" id="A0A5C6U643"/>
<gene>
    <name evidence="2" type="ORF">FSZ31_11045</name>
</gene>
<keyword evidence="3" id="KW-1185">Reference proteome</keyword>
<dbReference type="SUPFAM" id="SSF56935">
    <property type="entry name" value="Porins"/>
    <property type="match status" value="1"/>
</dbReference>
<dbReference type="Pfam" id="PF09694">
    <property type="entry name" value="Gcw_chp"/>
    <property type="match status" value="1"/>
</dbReference>
<name>A0A5C6U643_9SPHN</name>
<keyword evidence="1" id="KW-0732">Signal</keyword>
<dbReference type="Gene3D" id="2.40.160.10">
    <property type="entry name" value="Porin"/>
    <property type="match status" value="1"/>
</dbReference>
<dbReference type="NCBIfam" id="TIGR02001">
    <property type="entry name" value="gcw_chp"/>
    <property type="match status" value="1"/>
</dbReference>
<evidence type="ECO:0000256" key="1">
    <source>
        <dbReference type="SAM" id="SignalP"/>
    </source>
</evidence>
<comment type="caution">
    <text evidence="2">The sequence shown here is derived from an EMBL/GenBank/DDBJ whole genome shotgun (WGS) entry which is preliminary data.</text>
</comment>
<feature type="chain" id="PRO_5022781131" evidence="1">
    <location>
        <begin position="27"/>
        <end position="259"/>
    </location>
</feature>
<dbReference type="InterPro" id="IPR010239">
    <property type="entry name" value="CHP02001"/>
</dbReference>
<dbReference type="InterPro" id="IPR023614">
    <property type="entry name" value="Porin_dom_sf"/>
</dbReference>
<evidence type="ECO:0000313" key="3">
    <source>
        <dbReference type="Proteomes" id="UP000321129"/>
    </source>
</evidence>
<feature type="signal peptide" evidence="1">
    <location>
        <begin position="1"/>
        <end position="26"/>
    </location>
</feature>
<protein>
    <submittedName>
        <fullName evidence="2">Porin</fullName>
    </submittedName>
</protein>
<proteinExistence type="predicted"/>
<sequence>MSAIMTRMIQAAMLIATLTVASPAFAQDEGPTYGPGNGVTLSASATAASDYRYRGLSRSEGDPVIQGQAYVELPGGLYGGVFGSTLGGSDQGAGDIEIDLIAGYNGAIASGVNIDVGATYFTFNGNGAPHSIDGLGDLGSYVEPYAALSYTLGPVQAKVGAAYAPKQDSIGGDNLYLYGQASAGVPMTPLTINAKFGRSEGSLAPGAGSYTDWSVGADYVLGPLTLGAKYVDTSLAQTGVKAVDRLYDPSVVVSATIGF</sequence>
<organism evidence="2 3">
    <name type="scientific">Flavisphingopyxis soli</name>
    <dbReference type="NCBI Taxonomy" id="2601267"/>
    <lineage>
        <taxon>Bacteria</taxon>
        <taxon>Pseudomonadati</taxon>
        <taxon>Pseudomonadota</taxon>
        <taxon>Alphaproteobacteria</taxon>
        <taxon>Sphingomonadales</taxon>
        <taxon>Sphingopyxidaceae</taxon>
        <taxon>Flavisphingopyxis</taxon>
    </lineage>
</organism>
<accession>A0A5C6U643</accession>
<dbReference type="Proteomes" id="UP000321129">
    <property type="component" value="Unassembled WGS sequence"/>
</dbReference>
<evidence type="ECO:0000313" key="2">
    <source>
        <dbReference type="EMBL" id="TXC68219.1"/>
    </source>
</evidence>
<dbReference type="EMBL" id="VOPY01000003">
    <property type="protein sequence ID" value="TXC68219.1"/>
    <property type="molecule type" value="Genomic_DNA"/>
</dbReference>
<reference evidence="2 3" key="1">
    <citation type="submission" date="2019-08" db="EMBL/GenBank/DDBJ databases">
        <title>Sphingorhabdus soil sp. nov., isolated from arctic soil.</title>
        <authorList>
            <person name="Liu Y."/>
        </authorList>
    </citation>
    <scope>NUCLEOTIDE SEQUENCE [LARGE SCALE GENOMIC DNA]</scope>
    <source>
        <strain evidence="2 3">D-2Q-5-6</strain>
    </source>
</reference>